<name>A0ABV5G0K9_9MICC</name>
<dbReference type="Proteomes" id="UP001589575">
    <property type="component" value="Unassembled WGS sequence"/>
</dbReference>
<gene>
    <name evidence="2" type="ORF">ACFFX0_15200</name>
</gene>
<evidence type="ECO:0000313" key="2">
    <source>
        <dbReference type="EMBL" id="MFB9072468.1"/>
    </source>
</evidence>
<evidence type="ECO:0000313" key="3">
    <source>
        <dbReference type="Proteomes" id="UP001589575"/>
    </source>
</evidence>
<feature type="region of interest" description="Disordered" evidence="1">
    <location>
        <begin position="27"/>
        <end position="114"/>
    </location>
</feature>
<organism evidence="2 3">
    <name type="scientific">Citricoccus parietis</name>
    <dbReference type="NCBI Taxonomy" id="592307"/>
    <lineage>
        <taxon>Bacteria</taxon>
        <taxon>Bacillati</taxon>
        <taxon>Actinomycetota</taxon>
        <taxon>Actinomycetes</taxon>
        <taxon>Micrococcales</taxon>
        <taxon>Micrococcaceae</taxon>
        <taxon>Citricoccus</taxon>
    </lineage>
</organism>
<proteinExistence type="predicted"/>
<feature type="compositionally biased region" description="Pro residues" evidence="1">
    <location>
        <begin position="83"/>
        <end position="99"/>
    </location>
</feature>
<feature type="compositionally biased region" description="Low complexity" evidence="1">
    <location>
        <begin position="63"/>
        <end position="82"/>
    </location>
</feature>
<sequence>MPPPTAGCSTAVSSPWWPPTPREWFWRMTGTASGRSSPAPEPRPSRRSRSPPMGCSTGYRGLPRPFMRPPSSSSCCWRSWPGSPAPPGGMPWRPSPPASAPSTPGPAFRSARIR</sequence>
<dbReference type="EMBL" id="JBHMFI010000001">
    <property type="protein sequence ID" value="MFB9072468.1"/>
    <property type="molecule type" value="Genomic_DNA"/>
</dbReference>
<protein>
    <submittedName>
        <fullName evidence="2">Uncharacterized protein</fullName>
    </submittedName>
</protein>
<reference evidence="2 3" key="1">
    <citation type="submission" date="2024-09" db="EMBL/GenBank/DDBJ databases">
        <authorList>
            <person name="Sun Q."/>
            <person name="Mori K."/>
        </authorList>
    </citation>
    <scope>NUCLEOTIDE SEQUENCE [LARGE SCALE GENOMIC DNA]</scope>
    <source>
        <strain evidence="2 3">CCM 7609</strain>
    </source>
</reference>
<evidence type="ECO:0000256" key="1">
    <source>
        <dbReference type="SAM" id="MobiDB-lite"/>
    </source>
</evidence>
<accession>A0ABV5G0K9</accession>
<comment type="caution">
    <text evidence="2">The sequence shown here is derived from an EMBL/GenBank/DDBJ whole genome shotgun (WGS) entry which is preliminary data.</text>
</comment>
<keyword evidence="3" id="KW-1185">Reference proteome</keyword>